<feature type="signal peptide" evidence="1">
    <location>
        <begin position="1"/>
        <end position="20"/>
    </location>
</feature>
<dbReference type="EMBL" id="AP026866">
    <property type="protein sequence ID" value="BDS05898.1"/>
    <property type="molecule type" value="Genomic_DNA"/>
</dbReference>
<keyword evidence="1" id="KW-0732">Signal</keyword>
<accession>A0AAT9FIV3</accession>
<evidence type="ECO:0000259" key="2">
    <source>
        <dbReference type="Pfam" id="PF06283"/>
    </source>
</evidence>
<protein>
    <recommendedName>
        <fullName evidence="2">ThuA-like domain-containing protein</fullName>
    </recommendedName>
</protein>
<dbReference type="Pfam" id="PF06283">
    <property type="entry name" value="ThuA"/>
    <property type="match status" value="1"/>
</dbReference>
<name>A0AAT9FIV3_9BACT</name>
<reference evidence="3" key="1">
    <citation type="submission" date="2024-07" db="EMBL/GenBank/DDBJ databases">
        <title>Complete genome sequence of Verrucomicrobiaceae bacterium NT6N.</title>
        <authorList>
            <person name="Huang C."/>
            <person name="Takami H."/>
            <person name="Hamasaki K."/>
        </authorList>
    </citation>
    <scope>NUCLEOTIDE SEQUENCE</scope>
    <source>
        <strain evidence="3">NT6N</strain>
    </source>
</reference>
<dbReference type="Gene3D" id="3.40.50.880">
    <property type="match status" value="1"/>
</dbReference>
<dbReference type="InterPro" id="IPR029062">
    <property type="entry name" value="Class_I_gatase-like"/>
</dbReference>
<proteinExistence type="predicted"/>
<feature type="domain" description="ThuA-like" evidence="2">
    <location>
        <begin position="33"/>
        <end position="262"/>
    </location>
</feature>
<organism evidence="3">
    <name type="scientific">Oceaniferula spumae</name>
    <dbReference type="NCBI Taxonomy" id="2979115"/>
    <lineage>
        <taxon>Bacteria</taxon>
        <taxon>Pseudomonadati</taxon>
        <taxon>Verrucomicrobiota</taxon>
        <taxon>Verrucomicrobiia</taxon>
        <taxon>Verrucomicrobiales</taxon>
        <taxon>Verrucomicrobiaceae</taxon>
        <taxon>Oceaniferula</taxon>
    </lineage>
</organism>
<dbReference type="SUPFAM" id="SSF52317">
    <property type="entry name" value="Class I glutamine amidotransferase-like"/>
    <property type="match status" value="1"/>
</dbReference>
<dbReference type="InterPro" id="IPR029010">
    <property type="entry name" value="ThuA-like"/>
</dbReference>
<evidence type="ECO:0000256" key="1">
    <source>
        <dbReference type="SAM" id="SignalP"/>
    </source>
</evidence>
<evidence type="ECO:0000313" key="3">
    <source>
        <dbReference type="EMBL" id="BDS05898.1"/>
    </source>
</evidence>
<sequence length="290" mass="31717">MKTLITLLATAILTTIWCNADEKPHAVIVVGTYHYSPQKTMPKFAEELERLGFKTTVINPDWEAEKDKRGLPGLEALAKADVAVFFTRFMKLEDAQLKHITSYLESGKPVVGFRTSTHAFNYPAGHKNHGWNSDFGKDALGTPYKIHLVGGTTVQLAEGAEKHPILTGVDSTANWKSPGTLYLTKLEPGTKPLLVGTGKSKRVGVVKNGFGTHDLKAEMTDTIAWTWKNKWGGRTFTTSLGHAGDFNVPQSMRVMVNGVFWAAGQPVPAKDVKIETFTLGKAAPAKKSRP</sequence>
<feature type="chain" id="PRO_5043613820" description="ThuA-like domain-containing protein" evidence="1">
    <location>
        <begin position="21"/>
        <end position="290"/>
    </location>
</feature>
<gene>
    <name evidence="3" type="ORF">NT6N_09380</name>
</gene>
<dbReference type="AlphaFoldDB" id="A0AAT9FIV3"/>
<dbReference type="KEGG" id="osu:NT6N_09380"/>